<keyword evidence="1" id="KW-0812">Transmembrane</keyword>
<sequence>MSITASICYGYTCRFYCKKCWGGLSVLSIAADNLSALKFAPEAFLFSLVFMFITRIIDLLTIPLEM</sequence>
<reference evidence="2 3" key="1">
    <citation type="submission" date="2018-03" db="EMBL/GenBank/DDBJ databases">
        <title>Genomic Encyclopedia of Archaeal and Bacterial Type Strains, Phase II (KMG-II): from individual species to whole genera.</title>
        <authorList>
            <person name="Goeker M."/>
        </authorList>
    </citation>
    <scope>NUCLEOTIDE SEQUENCE [LARGE SCALE GENOMIC DNA]</scope>
    <source>
        <strain evidence="2 3">DSM 18107</strain>
    </source>
</reference>
<dbReference type="AlphaFoldDB" id="A0A2P8FXJ9"/>
<gene>
    <name evidence="2" type="ORF">CLV42_111161</name>
</gene>
<feature type="transmembrane region" description="Helical" evidence="1">
    <location>
        <begin position="43"/>
        <end position="64"/>
    </location>
</feature>
<evidence type="ECO:0000313" key="2">
    <source>
        <dbReference type="EMBL" id="PSL26447.1"/>
    </source>
</evidence>
<accession>A0A2P8FXJ9</accession>
<proteinExistence type="predicted"/>
<keyword evidence="3" id="KW-1185">Reference proteome</keyword>
<protein>
    <submittedName>
        <fullName evidence="2">Uncharacterized protein</fullName>
    </submittedName>
</protein>
<organism evidence="2 3">
    <name type="scientific">Chitinophaga ginsengisoli</name>
    <dbReference type="NCBI Taxonomy" id="363837"/>
    <lineage>
        <taxon>Bacteria</taxon>
        <taxon>Pseudomonadati</taxon>
        <taxon>Bacteroidota</taxon>
        <taxon>Chitinophagia</taxon>
        <taxon>Chitinophagales</taxon>
        <taxon>Chitinophagaceae</taxon>
        <taxon>Chitinophaga</taxon>
    </lineage>
</organism>
<name>A0A2P8FXJ9_9BACT</name>
<dbReference type="EMBL" id="PYGK01000011">
    <property type="protein sequence ID" value="PSL26447.1"/>
    <property type="molecule type" value="Genomic_DNA"/>
</dbReference>
<evidence type="ECO:0000256" key="1">
    <source>
        <dbReference type="SAM" id="Phobius"/>
    </source>
</evidence>
<dbReference type="Proteomes" id="UP000240978">
    <property type="component" value="Unassembled WGS sequence"/>
</dbReference>
<keyword evidence="1" id="KW-0472">Membrane</keyword>
<keyword evidence="1" id="KW-1133">Transmembrane helix</keyword>
<comment type="caution">
    <text evidence="2">The sequence shown here is derived from an EMBL/GenBank/DDBJ whole genome shotgun (WGS) entry which is preliminary data.</text>
</comment>
<evidence type="ECO:0000313" key="3">
    <source>
        <dbReference type="Proteomes" id="UP000240978"/>
    </source>
</evidence>